<organism evidence="2 3">
    <name type="scientific">Brevibacillus formosus</name>
    <dbReference type="NCBI Taxonomy" id="54913"/>
    <lineage>
        <taxon>Bacteria</taxon>
        <taxon>Bacillati</taxon>
        <taxon>Bacillota</taxon>
        <taxon>Bacilli</taxon>
        <taxon>Bacillales</taxon>
        <taxon>Paenibacillaceae</taxon>
        <taxon>Brevibacillus</taxon>
    </lineage>
</organism>
<evidence type="ECO:0000256" key="1">
    <source>
        <dbReference type="SAM" id="MobiDB-lite"/>
    </source>
</evidence>
<protein>
    <recommendedName>
        <fullName evidence="4">Spore protein</fullName>
    </recommendedName>
</protein>
<feature type="region of interest" description="Disordered" evidence="1">
    <location>
        <begin position="1"/>
        <end position="45"/>
    </location>
</feature>
<dbReference type="EMBL" id="BJOL01000008">
    <property type="protein sequence ID" value="GED57298.1"/>
    <property type="molecule type" value="Genomic_DNA"/>
</dbReference>
<accession>A0ABQ0T1W0</accession>
<name>A0ABQ0T1W0_9BACL</name>
<dbReference type="RefSeq" id="WP_162837759.1">
    <property type="nucleotide sequence ID" value="NZ_BJOL01000008.1"/>
</dbReference>
<evidence type="ECO:0000313" key="2">
    <source>
        <dbReference type="EMBL" id="GED57298.1"/>
    </source>
</evidence>
<gene>
    <name evidence="2" type="ORF">BFO01nite_14300</name>
</gene>
<evidence type="ECO:0008006" key="4">
    <source>
        <dbReference type="Google" id="ProtNLM"/>
    </source>
</evidence>
<comment type="caution">
    <text evidence="2">The sequence shown here is derived from an EMBL/GenBank/DDBJ whole genome shotgun (WGS) entry which is preliminary data.</text>
</comment>
<dbReference type="GeneID" id="87589192"/>
<evidence type="ECO:0000313" key="3">
    <source>
        <dbReference type="Proteomes" id="UP000319498"/>
    </source>
</evidence>
<reference evidence="2 3" key="1">
    <citation type="submission" date="2019-06" db="EMBL/GenBank/DDBJ databases">
        <title>Whole genome shotgun sequence of Brevibacillus formosus NBRC 15716.</title>
        <authorList>
            <person name="Hosoyama A."/>
            <person name="Uohara A."/>
            <person name="Ohji S."/>
            <person name="Ichikawa N."/>
        </authorList>
    </citation>
    <scope>NUCLEOTIDE SEQUENCE [LARGE SCALE GENOMIC DNA]</scope>
    <source>
        <strain evidence="2 3">NBRC 15716</strain>
    </source>
</reference>
<sequence length="45" mass="5041">MTKQSKDSSAQQNQPDERNRQPKNVQNDAPGYGDKKLEGPNRPST</sequence>
<proteinExistence type="predicted"/>
<keyword evidence="3" id="KW-1185">Reference proteome</keyword>
<dbReference type="Proteomes" id="UP000319498">
    <property type="component" value="Unassembled WGS sequence"/>
</dbReference>